<proteinExistence type="predicted"/>
<gene>
    <name evidence="2" type="ORF">PECUL_23A043390</name>
</gene>
<keyword evidence="3" id="KW-1185">Reference proteome</keyword>
<evidence type="ECO:0000313" key="3">
    <source>
        <dbReference type="Proteomes" id="UP001295444"/>
    </source>
</evidence>
<organism evidence="2 3">
    <name type="scientific">Pelobates cultripes</name>
    <name type="common">Western spadefoot toad</name>
    <dbReference type="NCBI Taxonomy" id="61616"/>
    <lineage>
        <taxon>Eukaryota</taxon>
        <taxon>Metazoa</taxon>
        <taxon>Chordata</taxon>
        <taxon>Craniata</taxon>
        <taxon>Vertebrata</taxon>
        <taxon>Euteleostomi</taxon>
        <taxon>Amphibia</taxon>
        <taxon>Batrachia</taxon>
        <taxon>Anura</taxon>
        <taxon>Pelobatoidea</taxon>
        <taxon>Pelobatidae</taxon>
        <taxon>Pelobates</taxon>
    </lineage>
</organism>
<evidence type="ECO:0000256" key="1">
    <source>
        <dbReference type="SAM" id="MobiDB-lite"/>
    </source>
</evidence>
<feature type="region of interest" description="Disordered" evidence="1">
    <location>
        <begin position="1"/>
        <end position="27"/>
    </location>
</feature>
<dbReference type="AlphaFoldDB" id="A0AAD1R4H1"/>
<protein>
    <submittedName>
        <fullName evidence="2">Uncharacterized protein</fullName>
    </submittedName>
</protein>
<evidence type="ECO:0000313" key="2">
    <source>
        <dbReference type="EMBL" id="CAH2223705.1"/>
    </source>
</evidence>
<name>A0AAD1R4H1_PELCU</name>
<reference evidence="2" key="1">
    <citation type="submission" date="2022-03" db="EMBL/GenBank/DDBJ databases">
        <authorList>
            <person name="Alioto T."/>
            <person name="Alioto T."/>
            <person name="Gomez Garrido J."/>
        </authorList>
    </citation>
    <scope>NUCLEOTIDE SEQUENCE</scope>
</reference>
<dbReference type="EMBL" id="OW240912">
    <property type="protein sequence ID" value="CAH2223705.1"/>
    <property type="molecule type" value="Genomic_DNA"/>
</dbReference>
<sequence length="170" mass="18958">MEDSEDLSDPDYKITDGEDANLAWDTGSIKPTKTELDHAASGNTDRILDPQGEPLFEPDDLCQPVVSSDHIAKYIASRVHKPFEKANQNKLSAECPRRTVPDDACKTLSVNPKIIQFQSKTGWKPIKGLHFSLQNCQGILGPAEKIFEAVEDDLELDYTTLSSWIQRVIC</sequence>
<dbReference type="Proteomes" id="UP001295444">
    <property type="component" value="Chromosome 01"/>
</dbReference>
<accession>A0AAD1R4H1</accession>